<dbReference type="SUPFAM" id="SSF55681">
    <property type="entry name" value="Class II aaRS and biotin synthetases"/>
    <property type="match status" value="1"/>
</dbReference>
<evidence type="ECO:0000256" key="7">
    <source>
        <dbReference type="SAM" id="MobiDB-lite"/>
    </source>
</evidence>
<feature type="domain" description="Aminoacyl-transfer RNA synthetases class-II family profile" evidence="8">
    <location>
        <begin position="111"/>
        <end position="529"/>
    </location>
</feature>
<dbReference type="Proteomes" id="UP001438707">
    <property type="component" value="Unassembled WGS sequence"/>
</dbReference>
<dbReference type="NCBIfam" id="NF001750">
    <property type="entry name" value="PRK00476.1"/>
    <property type="match status" value="1"/>
</dbReference>
<dbReference type="CDD" id="cd00777">
    <property type="entry name" value="AspRS_core"/>
    <property type="match status" value="1"/>
</dbReference>
<keyword evidence="4" id="KW-0067">ATP-binding</keyword>
<accession>A0AAW1QUV2</accession>
<dbReference type="PANTHER" id="PTHR22594:SF5">
    <property type="entry name" value="ASPARTATE--TRNA LIGASE, MITOCHONDRIAL"/>
    <property type="match status" value="1"/>
</dbReference>
<evidence type="ECO:0000256" key="5">
    <source>
        <dbReference type="ARBA" id="ARBA00022917"/>
    </source>
</evidence>
<dbReference type="PROSITE" id="PS50862">
    <property type="entry name" value="AA_TRNA_LIGASE_II"/>
    <property type="match status" value="1"/>
</dbReference>
<dbReference type="GO" id="GO:0006422">
    <property type="term" value="P:aspartyl-tRNA aminoacylation"/>
    <property type="evidence" value="ECO:0007669"/>
    <property type="project" value="TreeGrafter"/>
</dbReference>
<protein>
    <recommendedName>
        <fullName evidence="8">Aminoacyl-transfer RNA synthetases class-II family profile domain-containing protein</fullName>
    </recommendedName>
</protein>
<dbReference type="Pfam" id="PF02938">
    <property type="entry name" value="GAD"/>
    <property type="match status" value="1"/>
</dbReference>
<dbReference type="InterPro" id="IPR004115">
    <property type="entry name" value="GAD-like_sf"/>
</dbReference>
<feature type="compositionally biased region" description="Polar residues" evidence="7">
    <location>
        <begin position="546"/>
        <end position="568"/>
    </location>
</feature>
<keyword evidence="2" id="KW-0436">Ligase</keyword>
<dbReference type="InterPro" id="IPR004524">
    <property type="entry name" value="Asp-tRNA-ligase_1"/>
</dbReference>
<dbReference type="InterPro" id="IPR002312">
    <property type="entry name" value="Asp/Asn-tRNA-synth_IIb"/>
</dbReference>
<dbReference type="AlphaFoldDB" id="A0AAW1QUV2"/>
<dbReference type="EMBL" id="JALJOS010000027">
    <property type="protein sequence ID" value="KAK9824897.1"/>
    <property type="molecule type" value="Genomic_DNA"/>
</dbReference>
<evidence type="ECO:0000256" key="4">
    <source>
        <dbReference type="ARBA" id="ARBA00022840"/>
    </source>
</evidence>
<dbReference type="Gene3D" id="3.30.1360.30">
    <property type="entry name" value="GAD-like domain"/>
    <property type="match status" value="1"/>
</dbReference>
<sequence length="568" mass="62317">MGGIVFADLRDKSGILQVVTQPDAFPEAAEACQRLHSEWVIRVEGTLRKRKDPNPRIPTGEVELAVEKLQVLNPVAGLLPFLPADDTVPREETRLRHRTLDLRRSFMSSNLRLRHAVMKAIRGFLEQQDFLEVETPCLTSSTPEGSRDFLVPSRLQPGAFYALAQSPQLLKQMLMVSGVDRYYQIARCFRDEDFRADRQPEFTQLDMEMAFMDSEAIMHLAEDLMTQIFQQVQGVELPRPFKRLKYADALDRYGSDKPDLRYGLCLYDVTEAVRGTSFRVFAGAIAEGGIVKALRLPTGSRISNSRVKPKGDVAGVASRAGAAGLVYMRHEAGGKIDAAKPVQEGLTEDQRAAVLSTCSSEPGDLLIFAAGSTAVVNAALDKVRQYLAAELKEIPADSHAITWITDWPMFEVSEEQGRLQAMHHPFTAPNGEDLELGKSIADSRALAFDMVYNGSEIGGGSLRNYTPQMQLRVFEAIGISQEEAQDKFGFLLDALSSGAPPHGGIAFGIDRLVMLLAGANTIRDVIAFPKSTQGQDLLMGSPGPVSPSQLQDLKLQLRSSPQTESAAA</sequence>
<keyword evidence="6" id="KW-0030">Aminoacyl-tRNA synthetase</keyword>
<dbReference type="HAMAP" id="MF_00044">
    <property type="entry name" value="Asp_tRNA_synth_type1"/>
    <property type="match status" value="1"/>
</dbReference>
<organism evidence="9 10">
    <name type="scientific">Apatococcus lobatus</name>
    <dbReference type="NCBI Taxonomy" id="904363"/>
    <lineage>
        <taxon>Eukaryota</taxon>
        <taxon>Viridiplantae</taxon>
        <taxon>Chlorophyta</taxon>
        <taxon>core chlorophytes</taxon>
        <taxon>Trebouxiophyceae</taxon>
        <taxon>Chlorellales</taxon>
        <taxon>Chlorellaceae</taxon>
        <taxon>Apatococcus</taxon>
    </lineage>
</organism>
<dbReference type="InterPro" id="IPR004364">
    <property type="entry name" value="Aa-tRNA-synt_II"/>
</dbReference>
<comment type="caution">
    <text evidence="9">The sequence shown here is derived from an EMBL/GenBank/DDBJ whole genome shotgun (WGS) entry which is preliminary data.</text>
</comment>
<evidence type="ECO:0000256" key="3">
    <source>
        <dbReference type="ARBA" id="ARBA00022741"/>
    </source>
</evidence>
<evidence type="ECO:0000313" key="10">
    <source>
        <dbReference type="Proteomes" id="UP001438707"/>
    </source>
</evidence>
<dbReference type="Pfam" id="PF01336">
    <property type="entry name" value="tRNA_anti-codon"/>
    <property type="match status" value="1"/>
</dbReference>
<keyword evidence="5" id="KW-0648">Protein biosynthesis</keyword>
<name>A0AAW1QUV2_9CHLO</name>
<dbReference type="GO" id="GO:0005524">
    <property type="term" value="F:ATP binding"/>
    <property type="evidence" value="ECO:0007669"/>
    <property type="project" value="UniProtKB-KW"/>
</dbReference>
<dbReference type="Gene3D" id="3.30.930.10">
    <property type="entry name" value="Bira Bifunctional Protein, Domain 2"/>
    <property type="match status" value="1"/>
</dbReference>
<evidence type="ECO:0000259" key="8">
    <source>
        <dbReference type="PROSITE" id="PS50862"/>
    </source>
</evidence>
<dbReference type="SUPFAM" id="SSF55261">
    <property type="entry name" value="GAD domain-like"/>
    <property type="match status" value="1"/>
</dbReference>
<dbReference type="GO" id="GO:0004815">
    <property type="term" value="F:aspartate-tRNA ligase activity"/>
    <property type="evidence" value="ECO:0007669"/>
    <property type="project" value="TreeGrafter"/>
</dbReference>
<gene>
    <name evidence="9" type="ORF">WJX74_004037</name>
</gene>
<dbReference type="SUPFAM" id="SSF50249">
    <property type="entry name" value="Nucleic acid-binding proteins"/>
    <property type="match status" value="1"/>
</dbReference>
<comment type="similarity">
    <text evidence="1">Belongs to the class-II aminoacyl-tRNA synthetase family. Type 1 subfamily.</text>
</comment>
<reference evidence="9 10" key="1">
    <citation type="journal article" date="2024" name="Nat. Commun.">
        <title>Phylogenomics reveals the evolutionary origins of lichenization in chlorophyte algae.</title>
        <authorList>
            <person name="Puginier C."/>
            <person name="Libourel C."/>
            <person name="Otte J."/>
            <person name="Skaloud P."/>
            <person name="Haon M."/>
            <person name="Grisel S."/>
            <person name="Petersen M."/>
            <person name="Berrin J.G."/>
            <person name="Delaux P.M."/>
            <person name="Dal Grande F."/>
            <person name="Keller J."/>
        </authorList>
    </citation>
    <scope>NUCLEOTIDE SEQUENCE [LARGE SCALE GENOMIC DNA]</scope>
    <source>
        <strain evidence="9 10">SAG 2145</strain>
    </source>
</reference>
<dbReference type="InterPro" id="IPR004365">
    <property type="entry name" value="NA-bd_OB_tRNA"/>
</dbReference>
<keyword evidence="10" id="KW-1185">Reference proteome</keyword>
<dbReference type="Gene3D" id="2.40.50.140">
    <property type="entry name" value="Nucleic acid-binding proteins"/>
    <property type="match status" value="1"/>
</dbReference>
<dbReference type="InterPro" id="IPR045864">
    <property type="entry name" value="aa-tRNA-synth_II/BPL/LPL"/>
</dbReference>
<dbReference type="GO" id="GO:0005739">
    <property type="term" value="C:mitochondrion"/>
    <property type="evidence" value="ECO:0007669"/>
    <property type="project" value="TreeGrafter"/>
</dbReference>
<dbReference type="PANTHER" id="PTHR22594">
    <property type="entry name" value="ASPARTYL/LYSYL-TRNA SYNTHETASE"/>
    <property type="match status" value="1"/>
</dbReference>
<evidence type="ECO:0000256" key="1">
    <source>
        <dbReference type="ARBA" id="ARBA00006303"/>
    </source>
</evidence>
<evidence type="ECO:0000256" key="6">
    <source>
        <dbReference type="ARBA" id="ARBA00023146"/>
    </source>
</evidence>
<dbReference type="NCBIfam" id="TIGR00459">
    <property type="entry name" value="aspS_bact"/>
    <property type="match status" value="1"/>
</dbReference>
<dbReference type="InterPro" id="IPR029351">
    <property type="entry name" value="GAD_dom"/>
</dbReference>
<proteinExistence type="inferred from homology"/>
<dbReference type="CDD" id="cd04317">
    <property type="entry name" value="EcAspRS_like_N"/>
    <property type="match status" value="1"/>
</dbReference>
<dbReference type="GO" id="GO:0003676">
    <property type="term" value="F:nucleic acid binding"/>
    <property type="evidence" value="ECO:0007669"/>
    <property type="project" value="InterPro"/>
</dbReference>
<dbReference type="PRINTS" id="PR01042">
    <property type="entry name" value="TRNASYNTHASP"/>
</dbReference>
<dbReference type="InterPro" id="IPR047089">
    <property type="entry name" value="Asp-tRNA-ligase_1_N"/>
</dbReference>
<keyword evidence="3" id="KW-0547">Nucleotide-binding</keyword>
<dbReference type="InterPro" id="IPR012340">
    <property type="entry name" value="NA-bd_OB-fold"/>
</dbReference>
<dbReference type="InterPro" id="IPR006195">
    <property type="entry name" value="aa-tRNA-synth_II"/>
</dbReference>
<evidence type="ECO:0000313" key="9">
    <source>
        <dbReference type="EMBL" id="KAK9824897.1"/>
    </source>
</evidence>
<feature type="region of interest" description="Disordered" evidence="7">
    <location>
        <begin position="537"/>
        <end position="568"/>
    </location>
</feature>
<evidence type="ECO:0000256" key="2">
    <source>
        <dbReference type="ARBA" id="ARBA00022598"/>
    </source>
</evidence>
<dbReference type="Pfam" id="PF00152">
    <property type="entry name" value="tRNA-synt_2"/>
    <property type="match status" value="1"/>
</dbReference>
<dbReference type="InterPro" id="IPR047090">
    <property type="entry name" value="AspRS_core"/>
</dbReference>